<dbReference type="EMBL" id="JAPDPJ010000013">
    <property type="protein sequence ID" value="MCW3786412.1"/>
    <property type="molecule type" value="Genomic_DNA"/>
</dbReference>
<comment type="caution">
    <text evidence="1">The sequence shown here is derived from an EMBL/GenBank/DDBJ whole genome shotgun (WGS) entry which is preliminary data.</text>
</comment>
<dbReference type="NCBIfam" id="TIGR03519">
    <property type="entry name" value="T9SS_PorP_fam"/>
    <property type="match status" value="1"/>
</dbReference>
<evidence type="ECO:0000313" key="1">
    <source>
        <dbReference type="EMBL" id="MCW3786412.1"/>
    </source>
</evidence>
<evidence type="ECO:0000313" key="2">
    <source>
        <dbReference type="Proteomes" id="UP001209229"/>
    </source>
</evidence>
<dbReference type="Proteomes" id="UP001209229">
    <property type="component" value="Unassembled WGS sequence"/>
</dbReference>
<dbReference type="Pfam" id="PF11751">
    <property type="entry name" value="PorP_SprF"/>
    <property type="match status" value="1"/>
</dbReference>
<gene>
    <name evidence="1" type="ORF">OM075_08030</name>
</gene>
<dbReference type="RefSeq" id="WP_301189976.1">
    <property type="nucleotide sequence ID" value="NZ_JAPDPJ010000013.1"/>
</dbReference>
<reference evidence="1" key="1">
    <citation type="submission" date="2022-10" db="EMBL/GenBank/DDBJ databases">
        <authorList>
            <person name="Yu W.X."/>
        </authorList>
    </citation>
    <scope>NUCLEOTIDE SEQUENCE</scope>
    <source>
        <strain evidence="1">AAT</strain>
    </source>
</reference>
<organism evidence="1 2">
    <name type="scientific">Plebeiibacterium sediminum</name>
    <dbReference type="NCBI Taxonomy" id="2992112"/>
    <lineage>
        <taxon>Bacteria</taxon>
        <taxon>Pseudomonadati</taxon>
        <taxon>Bacteroidota</taxon>
        <taxon>Bacteroidia</taxon>
        <taxon>Marinilabiliales</taxon>
        <taxon>Marinilabiliaceae</taxon>
        <taxon>Plebeiibacterium</taxon>
    </lineage>
</organism>
<dbReference type="AlphaFoldDB" id="A0AAE3M3C2"/>
<proteinExistence type="predicted"/>
<accession>A0AAE3M3C2</accession>
<protein>
    <submittedName>
        <fullName evidence="1">PorP/SprF family type IX secretion system membrane protein</fullName>
    </submittedName>
</protein>
<dbReference type="InterPro" id="IPR019861">
    <property type="entry name" value="PorP/SprF_Bacteroidetes"/>
</dbReference>
<name>A0AAE3M3C2_9BACT</name>
<sequence length="336" mass="38496">MRNYILILLIIIVYGQAANGQEHYITNLYVYDCFLMNPAAAGGDKSCNTFNAYYQKQWFGMDDSPSTQLFSYQFGISSQLGSGTYIYNDKNGYTSQLGLQQSFSYEIKLLDNMRQKSSIQFGLSINVAQSRFDQSAFIGQDQPFDPVMSGGTESGWGINSNTGFFLKFNNHHLGMSLTNLLPQNNPLYNNDYDNELPADLNIHMGTWFKLSSRDVFLFPELMYRRNKFADTRFDINLKLKMPTYNQKLAYWTILCYRRSMDHKIGRDLSSSITAGVNYDRMSFGIEYQMSLSGTQNYYGNGVQLVVGYKFNCNNFKKGAVPCSFQDVIYDGIKRKH</sequence>
<keyword evidence="2" id="KW-1185">Reference proteome</keyword>